<dbReference type="Gene3D" id="3.40.630.30">
    <property type="match status" value="1"/>
</dbReference>
<keyword evidence="1" id="KW-0808">Transferase</keyword>
<comment type="caution">
    <text evidence="4">The sequence shown here is derived from an EMBL/GenBank/DDBJ whole genome shotgun (WGS) entry which is preliminary data.</text>
</comment>
<evidence type="ECO:0000313" key="4">
    <source>
        <dbReference type="EMBL" id="PZR79181.1"/>
    </source>
</evidence>
<name>A0A2W6AN92_9BACT</name>
<dbReference type="PANTHER" id="PTHR43877">
    <property type="entry name" value="AMINOALKYLPHOSPHONATE N-ACETYLTRANSFERASE-RELATED-RELATED"/>
    <property type="match status" value="1"/>
</dbReference>
<dbReference type="InterPro" id="IPR016181">
    <property type="entry name" value="Acyl_CoA_acyltransferase"/>
</dbReference>
<dbReference type="PROSITE" id="PS51186">
    <property type="entry name" value="GNAT"/>
    <property type="match status" value="1"/>
</dbReference>
<accession>A0A2W6AN92</accession>
<organism evidence="4 5">
    <name type="scientific">Candidatus Aeolococcus gillhamiae</name>
    <dbReference type="NCBI Taxonomy" id="3127015"/>
    <lineage>
        <taxon>Bacteria</taxon>
        <taxon>Bacillati</taxon>
        <taxon>Candidatus Dormiibacterota</taxon>
        <taxon>Candidatus Dormibacteria</taxon>
        <taxon>Candidatus Aeolococcales</taxon>
        <taxon>Candidatus Aeolococcaceae</taxon>
        <taxon>Candidatus Aeolococcus</taxon>
    </lineage>
</organism>
<dbReference type="PANTHER" id="PTHR43877:SF5">
    <property type="entry name" value="BLL8307 PROTEIN"/>
    <property type="match status" value="1"/>
</dbReference>
<dbReference type="Pfam" id="PF00583">
    <property type="entry name" value="Acetyltransf_1"/>
    <property type="match status" value="1"/>
</dbReference>
<dbReference type="EMBL" id="QHBU01000219">
    <property type="protein sequence ID" value="PZR79181.1"/>
    <property type="molecule type" value="Genomic_DNA"/>
</dbReference>
<evidence type="ECO:0000256" key="2">
    <source>
        <dbReference type="ARBA" id="ARBA00023315"/>
    </source>
</evidence>
<dbReference type="GO" id="GO:0016747">
    <property type="term" value="F:acyltransferase activity, transferring groups other than amino-acyl groups"/>
    <property type="evidence" value="ECO:0007669"/>
    <property type="project" value="InterPro"/>
</dbReference>
<keyword evidence="2" id="KW-0012">Acyltransferase</keyword>
<dbReference type="InterPro" id="IPR050832">
    <property type="entry name" value="Bact_Acetyltransf"/>
</dbReference>
<feature type="domain" description="N-acetyltransferase" evidence="3">
    <location>
        <begin position="20"/>
        <end position="168"/>
    </location>
</feature>
<evidence type="ECO:0000259" key="3">
    <source>
        <dbReference type="PROSITE" id="PS51186"/>
    </source>
</evidence>
<dbReference type="CDD" id="cd04301">
    <property type="entry name" value="NAT_SF"/>
    <property type="match status" value="1"/>
</dbReference>
<dbReference type="SUPFAM" id="SSF55729">
    <property type="entry name" value="Acyl-CoA N-acyltransferases (Nat)"/>
    <property type="match status" value="1"/>
</dbReference>
<evidence type="ECO:0000256" key="1">
    <source>
        <dbReference type="ARBA" id="ARBA00022679"/>
    </source>
</evidence>
<dbReference type="AlphaFoldDB" id="A0A2W6AN92"/>
<protein>
    <recommendedName>
        <fullName evidence="3">N-acetyltransferase domain-containing protein</fullName>
    </recommendedName>
</protein>
<dbReference type="InterPro" id="IPR000182">
    <property type="entry name" value="GNAT_dom"/>
</dbReference>
<reference evidence="4 5" key="1">
    <citation type="journal article" date="2017" name="Nature">
        <title>Atmospheric trace gases support primary production in Antarctic desert surface soil.</title>
        <authorList>
            <person name="Ji M."/>
            <person name="Greening C."/>
            <person name="Vanwonterghem I."/>
            <person name="Carere C.R."/>
            <person name="Bay S.K."/>
            <person name="Steen J.A."/>
            <person name="Montgomery K."/>
            <person name="Lines T."/>
            <person name="Beardall J."/>
            <person name="van Dorst J."/>
            <person name="Snape I."/>
            <person name="Stott M.B."/>
            <person name="Hugenholtz P."/>
            <person name="Ferrari B.C."/>
        </authorList>
    </citation>
    <scope>NUCLEOTIDE SEQUENCE [LARGE SCALE GENOMIC DNA]</scope>
    <source>
        <strain evidence="4">RRmetagenome_bin12</strain>
    </source>
</reference>
<sequence length="180" mass="19141">MSDVAIGWSEAAGEREDRVTVVRAAWRAAYAHIFSRAEIEGIFDGTLEGRGSWVDARLAPAGTLAARRGGRIIGLAGLGLLRGGAGELAAFYVAPEHQGRGVGSALWQRSLAELRLRGCARMEVWTLVQASARRFYEARGCIAFGGGRFTVGGHGEPTVGYALDISDEPVRALSESIPTL</sequence>
<gene>
    <name evidence="4" type="ORF">DLM65_11340</name>
</gene>
<dbReference type="Proteomes" id="UP000248724">
    <property type="component" value="Unassembled WGS sequence"/>
</dbReference>
<proteinExistence type="predicted"/>
<evidence type="ECO:0000313" key="5">
    <source>
        <dbReference type="Proteomes" id="UP000248724"/>
    </source>
</evidence>